<dbReference type="Proteomes" id="UP000822331">
    <property type="component" value="Unassembled WGS sequence"/>
</dbReference>
<reference evidence="2 5" key="1">
    <citation type="journal article" date="2020" name="Science">
        <title>Unexpected conservation and global transmission of agrobacterial virulence plasmids.</title>
        <authorList>
            <person name="Weisberg A.J."/>
            <person name="Davis E.W. 2nd"/>
            <person name="Tabima J."/>
            <person name="Belcher M.S."/>
            <person name="Miller M."/>
            <person name="Kuo C.H."/>
            <person name="Loper J.E."/>
            <person name="Grunwald N.J."/>
            <person name="Putnam M.L."/>
            <person name="Chang J.H."/>
        </authorList>
    </citation>
    <scope>NUCLEOTIDE SEQUENCE [LARGE SCALE GENOMIC DNA]</scope>
    <source>
        <strain evidence="2 5">A19/93</strain>
    </source>
</reference>
<evidence type="ECO:0000313" key="2">
    <source>
        <dbReference type="EMBL" id="NTF39453.1"/>
    </source>
</evidence>
<evidence type="ECO:0000313" key="4">
    <source>
        <dbReference type="Proteomes" id="UP000663912"/>
    </source>
</evidence>
<feature type="region of interest" description="Disordered" evidence="1">
    <location>
        <begin position="285"/>
        <end position="313"/>
    </location>
</feature>
<geneLocation type="plasmid" evidence="3 4">
    <name>pW2_73_5</name>
</geneLocation>
<reference evidence="3" key="2">
    <citation type="submission" date="2020-02" db="EMBL/GenBank/DDBJ databases">
        <title>Unexpected conservation and global transmission of agrobacterial virulence plasmids.</title>
        <authorList>
            <person name="Weisberg A.J."/>
            <person name="Davis E.W. II"/>
            <person name="Tabima J.R."/>
            <person name="Belcher M.S."/>
            <person name="Miller M."/>
            <person name="Kuo C.-H."/>
            <person name="Loper J.E."/>
            <person name="Grunwald N.J."/>
            <person name="Putnam M.L."/>
            <person name="Chang J.H."/>
        </authorList>
    </citation>
    <scope>NUCLEOTIDE SEQUENCE</scope>
    <source>
        <strain evidence="3">W2/73</strain>
        <plasmid evidence="3">pW2_73_5</plasmid>
    </source>
</reference>
<evidence type="ECO:0000313" key="3">
    <source>
        <dbReference type="EMBL" id="QTG03906.1"/>
    </source>
</evidence>
<dbReference type="AlphaFoldDB" id="A0AAE7REF1"/>
<keyword evidence="3" id="KW-0614">Plasmid</keyword>
<accession>A0AAE7REF1</accession>
<dbReference type="EMBL" id="CP049212">
    <property type="protein sequence ID" value="QTG03906.1"/>
    <property type="molecule type" value="Genomic_DNA"/>
</dbReference>
<name>A0AAE7REF1_9HYPH</name>
<gene>
    <name evidence="2" type="ORF">G6L72_22375</name>
    <name evidence="3" type="ORF">G6M88_26015</name>
</gene>
<protein>
    <submittedName>
        <fullName evidence="3">Uncharacterized protein</fullName>
    </submittedName>
</protein>
<proteinExistence type="predicted"/>
<evidence type="ECO:0000313" key="5">
    <source>
        <dbReference type="Proteomes" id="UP000822331"/>
    </source>
</evidence>
<dbReference type="Proteomes" id="UP000663912">
    <property type="component" value="Plasmid pW2_73_5"/>
</dbReference>
<keyword evidence="5" id="KW-1185">Reference proteome</keyword>
<dbReference type="KEGG" id="arui:G6M88_26015"/>
<dbReference type="EMBL" id="JAAMCP010000013">
    <property type="protein sequence ID" value="NTF39453.1"/>
    <property type="molecule type" value="Genomic_DNA"/>
</dbReference>
<dbReference type="RefSeq" id="WP_065698994.1">
    <property type="nucleotide sequence ID" value="NZ_CP049212.1"/>
</dbReference>
<organism evidence="3 4">
    <name type="scientific">Agrobacterium rubi</name>
    <dbReference type="NCBI Taxonomy" id="28099"/>
    <lineage>
        <taxon>Bacteria</taxon>
        <taxon>Pseudomonadati</taxon>
        <taxon>Pseudomonadota</taxon>
        <taxon>Alphaproteobacteria</taxon>
        <taxon>Hyphomicrobiales</taxon>
        <taxon>Rhizobiaceae</taxon>
        <taxon>Rhizobium/Agrobacterium group</taxon>
        <taxon>Agrobacterium</taxon>
    </lineage>
</organism>
<evidence type="ECO:0000256" key="1">
    <source>
        <dbReference type="SAM" id="MobiDB-lite"/>
    </source>
</evidence>
<sequence length="313" mass="35603">MQLSFEHLKLPMELDFGADDIVTLRVQDNGMYSVRLDMMSKPSVVSLDRAYDTIWVSYGRKPGGALHLERSFVYPKELPKLLETFFDKGDVEKAMRALMSRPDSTPPQPHAGRLVFIDIDGVLLSFRSWTTSHNAPLWRSPVAQRMKHLELDQTSIGLLVRLCDLAKARLVLTSTWRKTWPHDLTALHDRLIEQGLRRDLWHHEWMVPVAAGRSKWQELATWGGWSKDAVALIIDDELPPEDVPPVISEQAVLLQADKFEGFGAYNYFDALEFFGVKDKAVKPPTGLPPDRGCQPYPTMKPTLPRSAPSMFRL</sequence>
<dbReference type="Pfam" id="PF18143">
    <property type="entry name" value="HAD_SAK_2"/>
    <property type="match status" value="1"/>
</dbReference>